<dbReference type="GO" id="GO:0046854">
    <property type="term" value="P:phosphatidylinositol phosphate biosynthetic process"/>
    <property type="evidence" value="ECO:0007669"/>
    <property type="project" value="TreeGrafter"/>
</dbReference>
<reference evidence="6 7" key="1">
    <citation type="journal article" date="2014" name="BMC Genomics">
        <title>Comparative genome sequencing reveals chemotype-specific gene clusters in the toxigenic black mold Stachybotrys.</title>
        <authorList>
            <person name="Semeiks J."/>
            <person name="Borek D."/>
            <person name="Otwinowski Z."/>
            <person name="Grishin N.V."/>
        </authorList>
    </citation>
    <scope>NUCLEOTIDE SEQUENCE [LARGE SCALE GENOMIC DNA]</scope>
    <source>
        <strain evidence="6 7">IBT 40285</strain>
    </source>
</reference>
<dbReference type="OrthoDB" id="2573163at2759"/>
<dbReference type="Proteomes" id="UP000028524">
    <property type="component" value="Unassembled WGS sequence"/>
</dbReference>
<feature type="compositionally biased region" description="Polar residues" evidence="5">
    <location>
        <begin position="374"/>
        <end position="392"/>
    </location>
</feature>
<evidence type="ECO:0000313" key="6">
    <source>
        <dbReference type="EMBL" id="KFA70367.1"/>
    </source>
</evidence>
<dbReference type="PANTHER" id="PTHR12400:SF21">
    <property type="entry name" value="KINASE"/>
    <property type="match status" value="1"/>
</dbReference>
<dbReference type="STRING" id="1283841.A0A084R2D2"/>
<organism evidence="6 7">
    <name type="scientific">Stachybotrys chlorohalonatus (strain IBT 40285)</name>
    <dbReference type="NCBI Taxonomy" id="1283841"/>
    <lineage>
        <taxon>Eukaryota</taxon>
        <taxon>Fungi</taxon>
        <taxon>Dikarya</taxon>
        <taxon>Ascomycota</taxon>
        <taxon>Pezizomycotina</taxon>
        <taxon>Sordariomycetes</taxon>
        <taxon>Hypocreomycetidae</taxon>
        <taxon>Hypocreales</taxon>
        <taxon>Stachybotryaceae</taxon>
        <taxon>Stachybotrys</taxon>
    </lineage>
</organism>
<feature type="region of interest" description="Disordered" evidence="5">
    <location>
        <begin position="1"/>
        <end position="195"/>
    </location>
</feature>
<feature type="region of interest" description="Disordered" evidence="5">
    <location>
        <begin position="477"/>
        <end position="518"/>
    </location>
</feature>
<keyword evidence="7" id="KW-1185">Reference proteome</keyword>
<dbReference type="InterPro" id="IPR038286">
    <property type="entry name" value="IPK_sf"/>
</dbReference>
<keyword evidence="2 4" id="KW-0808">Transferase</keyword>
<feature type="region of interest" description="Disordered" evidence="5">
    <location>
        <begin position="895"/>
        <end position="930"/>
    </location>
</feature>
<feature type="compositionally biased region" description="Basic and acidic residues" evidence="5">
    <location>
        <begin position="826"/>
        <end position="841"/>
    </location>
</feature>
<feature type="compositionally biased region" description="Basic and acidic residues" evidence="5">
    <location>
        <begin position="477"/>
        <end position="501"/>
    </location>
</feature>
<protein>
    <recommendedName>
        <fullName evidence="4">Kinase</fullName>
        <ecNumber evidence="4">2.7.-.-</ecNumber>
    </recommendedName>
</protein>
<dbReference type="GO" id="GO:0000824">
    <property type="term" value="F:inositol-1,4,5,6-tetrakisphosphate 3-kinase activity"/>
    <property type="evidence" value="ECO:0007669"/>
    <property type="project" value="TreeGrafter"/>
</dbReference>
<feature type="region of interest" description="Disordered" evidence="5">
    <location>
        <begin position="663"/>
        <end position="695"/>
    </location>
</feature>
<feature type="region of interest" description="Disordered" evidence="5">
    <location>
        <begin position="987"/>
        <end position="1007"/>
    </location>
</feature>
<comment type="similarity">
    <text evidence="1 4">Belongs to the inositol phosphokinase (IPK) family.</text>
</comment>
<feature type="region of interest" description="Disordered" evidence="5">
    <location>
        <begin position="355"/>
        <end position="434"/>
    </location>
</feature>
<evidence type="ECO:0000256" key="1">
    <source>
        <dbReference type="ARBA" id="ARBA00007374"/>
    </source>
</evidence>
<dbReference type="GO" id="GO:0005737">
    <property type="term" value="C:cytoplasm"/>
    <property type="evidence" value="ECO:0007669"/>
    <property type="project" value="TreeGrafter"/>
</dbReference>
<proteinExistence type="inferred from homology"/>
<dbReference type="SUPFAM" id="SSF56104">
    <property type="entry name" value="SAICAR synthase-like"/>
    <property type="match status" value="1"/>
</dbReference>
<feature type="region of interest" description="Disordered" evidence="5">
    <location>
        <begin position="562"/>
        <end position="635"/>
    </location>
</feature>
<feature type="region of interest" description="Disordered" evidence="5">
    <location>
        <begin position="821"/>
        <end position="864"/>
    </location>
</feature>
<feature type="region of interest" description="Disordered" evidence="5">
    <location>
        <begin position="1091"/>
        <end position="1172"/>
    </location>
</feature>
<dbReference type="InterPro" id="IPR005522">
    <property type="entry name" value="IPK"/>
</dbReference>
<feature type="compositionally biased region" description="Basic and acidic residues" evidence="5">
    <location>
        <begin position="604"/>
        <end position="622"/>
    </location>
</feature>
<dbReference type="EC" id="2.7.-.-" evidence="4"/>
<dbReference type="GO" id="GO:0008440">
    <property type="term" value="F:inositol-1,4,5-trisphosphate 3-kinase activity"/>
    <property type="evidence" value="ECO:0007669"/>
    <property type="project" value="TreeGrafter"/>
</dbReference>
<dbReference type="InParanoid" id="A0A084R2D2"/>
<dbReference type="OMA" id="WGATMVN"/>
<feature type="compositionally biased region" description="Polar residues" evidence="5">
    <location>
        <begin position="1138"/>
        <end position="1149"/>
    </location>
</feature>
<dbReference type="FunCoup" id="A0A084R2D2">
    <property type="interactions" value="183"/>
</dbReference>
<dbReference type="GO" id="GO:0032958">
    <property type="term" value="P:inositol phosphate biosynthetic process"/>
    <property type="evidence" value="ECO:0007669"/>
    <property type="project" value="InterPro"/>
</dbReference>
<evidence type="ECO:0000256" key="3">
    <source>
        <dbReference type="ARBA" id="ARBA00022777"/>
    </source>
</evidence>
<dbReference type="GO" id="GO:0005634">
    <property type="term" value="C:nucleus"/>
    <property type="evidence" value="ECO:0007669"/>
    <property type="project" value="TreeGrafter"/>
</dbReference>
<evidence type="ECO:0000313" key="7">
    <source>
        <dbReference type="Proteomes" id="UP000028524"/>
    </source>
</evidence>
<dbReference type="HOGENOM" id="CLU_001850_1_0_1"/>
<evidence type="ECO:0000256" key="2">
    <source>
        <dbReference type="ARBA" id="ARBA00022679"/>
    </source>
</evidence>
<dbReference type="Gene3D" id="3.30.470.160">
    <property type="entry name" value="Inositol polyphosphate kinase"/>
    <property type="match status" value="1"/>
</dbReference>
<keyword evidence="3 4" id="KW-0418">Kinase</keyword>
<evidence type="ECO:0000256" key="4">
    <source>
        <dbReference type="RuleBase" id="RU363090"/>
    </source>
</evidence>
<gene>
    <name evidence="6" type="ORF">S40285_01769</name>
</gene>
<feature type="region of interest" description="Disordered" evidence="5">
    <location>
        <begin position="238"/>
        <end position="260"/>
    </location>
</feature>
<feature type="compositionally biased region" description="Polar residues" evidence="5">
    <location>
        <begin position="238"/>
        <end position="256"/>
    </location>
</feature>
<dbReference type="Pfam" id="PF03770">
    <property type="entry name" value="IPK"/>
    <property type="match status" value="1"/>
</dbReference>
<dbReference type="EMBL" id="KL659203">
    <property type="protein sequence ID" value="KFA70367.1"/>
    <property type="molecule type" value="Genomic_DNA"/>
</dbReference>
<feature type="compositionally biased region" description="Basic and acidic residues" evidence="5">
    <location>
        <begin position="22"/>
        <end position="32"/>
    </location>
</feature>
<accession>A0A084R2D2</accession>
<feature type="compositionally biased region" description="Low complexity" evidence="5">
    <location>
        <begin position="44"/>
        <end position="104"/>
    </location>
</feature>
<dbReference type="PANTHER" id="PTHR12400">
    <property type="entry name" value="INOSITOL POLYPHOSPHATE KINASE"/>
    <property type="match status" value="1"/>
</dbReference>
<sequence length="1439" mass="157467">MSDPHSQFENAAPAALVSASHHSSDRHAHPEASAKQLASPDGTPPLVAAPVAAAVPDPDTDAPPAAAATGVALPPTTSSAVAAPAAAAAAATSAPTSSTSITTPTPTPGNTDTLINPVPYPETGADTAPCLDAQRDPNASPFLGSDPDPDPSTYPQPLASDARPKDKESHVSATLPADKASAPLPLTLNTPRHHQSAAGASLLTQALASARGIPLSSDRNQQEQSNTKSGLLKQLISDTNSQGQQREITGAPLNTTERQRDIKSPTIAAANSVEVAADLALTSQPSTVQYGDFASLTRPDALQSASAMAASTAIPMSATAAVRGHTSVPSSFNTSSISDIREMLIQHSDFFEQSRKGTSSVTSLERRSSDLPKPQTTVYSTSPVDLSTTPTKANPFADIASIASNRSEDDTRLQSRPRLTEHRFTSGPEKTEKIWSIGSGDSMDQDGLVEQSVAEAMAGLEHNARSRKASYSLRFFKEGLPPEEKPRRRDTKQSYKDKQDRLTPTLEEGDRQRSPIAVPDHSMVQAGNLIAADELLSSQASGNQAPQQAETIVDYFNIRPRDAPWDRGRKPKMSEPHPPVSLQNHESETAGGSGSVLATEAGDAETRRQSSDSFEDRGSHDDVDAEAEESGEEKISSALFLPHNDLPVSHNDQGDCIDVGHLRQRRSSSQSSKTHPWLVPADEPESELEKTDEPSHLRHRENFIAATERATSADVAVKDDYEVNLPATPNAPRKVTSYDEHVHDHQHHQRRPLEAIELIPYKHQVGGHTTLWRFSRRAVCKQLNNRENEFYEIIESHHRDLLPFLPRYIGVLNVTFQKQPRRKSTLKRDDMATQDSKKDVLSVEDNPDDDTALSTTPRAAQGGEGHARVISQSLANSSVQVPTVTFVDNRHILPRNLLQPTPSPPNLVRRRHQSLSKPPRVQELQASRPTLEERPYSWGATTVNKRLRNEVFNDAFLKQPIEVQKHRRPHQRSIPRATVQRLLRPSTSDPSLMRVNGEEDNLHPASDVTMPSPITPYYSQTHSDLGPDAGSLQPDLRDRLDVKDLTGTSAPEPETLKLNVAAKKKRRYSAGGLRRKPEDVRESRGNLKYFEEADDAGYGGDNEDAKLNDGDTLAEGADNASATSNGTMGLDLSVDASDISQSAEASTVPSEVPSPATEFRTVPRPVNPKEAKTQGDRVEYFLLLEDLTAGMKRPCMMDLKMGTRQYGVEATPKKQKSQQKKCLTTTSAELGVRICGLQVWNARTQSYEFQDKYFGRSLKAGAEFQNALQRFLYNGIELQSVLRHIPAVLRKLAQLEQIVRGLRGYRFYAASLLMFYDGEVSDDATDYETAYDSMTDVATDTEDVPRRRRKNPGEIDFKVADFANSMTPLDRVKGNACPPHHPDEPDGGFLKGLRSLRRYFLQIQKDVRAELGLDVCGRFSTQQDEEFAIEEEDPGMISL</sequence>
<feature type="compositionally biased region" description="Basic and acidic residues" evidence="5">
    <location>
        <begin position="562"/>
        <end position="575"/>
    </location>
</feature>
<name>A0A084R2D2_STAC4</name>
<evidence type="ECO:0000256" key="5">
    <source>
        <dbReference type="SAM" id="MobiDB-lite"/>
    </source>
</evidence>
<feature type="compositionally biased region" description="Basic and acidic residues" evidence="5">
    <location>
        <begin position="406"/>
        <end position="433"/>
    </location>
</feature>